<name>A0A7W9FMT5_9HYPH</name>
<evidence type="ECO:0000313" key="2">
    <source>
        <dbReference type="Proteomes" id="UP000523821"/>
    </source>
</evidence>
<evidence type="ECO:0000313" key="1">
    <source>
        <dbReference type="EMBL" id="MBB5753595.1"/>
    </source>
</evidence>
<dbReference type="RefSeq" id="WP_183856578.1">
    <property type="nucleotide sequence ID" value="NZ_JACHOO010000005.1"/>
</dbReference>
<sequence>MPEQIALGRLRHFSMGAQVDRTADIIDVATRILEAHGATLGNGMRLKELIPAIRASIGPEPSDSHIYWTILDSSKKGNSRIRSGGPWKGYYLVSTEQADQDLRTLEQETEEAEVEPPKQKERDLYPVVAAWLKTKKGINCSKDDIYNKKAGGKWGNPDVFGVRVIDDLGFFDIDIVSCEVKISKDNWRHYIFEAVSHKRFSNRVYYIFSSDAEDLADEDVELYAYAEKYQIGIAVIALTPEGYAKLPSWNSLSEAEKLDYVDSVKEKVPAPYELVSVDQKIEVLRRIGVNSRKDIYLIF</sequence>
<gene>
    <name evidence="1" type="ORF">GGQ63_002665</name>
</gene>
<dbReference type="Proteomes" id="UP000523821">
    <property type="component" value="Unassembled WGS sequence"/>
</dbReference>
<proteinExistence type="predicted"/>
<reference evidence="1 2" key="1">
    <citation type="submission" date="2020-08" db="EMBL/GenBank/DDBJ databases">
        <title>Genomic Encyclopedia of Type Strains, Phase IV (KMG-IV): sequencing the most valuable type-strain genomes for metagenomic binning, comparative biology and taxonomic classification.</title>
        <authorList>
            <person name="Goeker M."/>
        </authorList>
    </citation>
    <scope>NUCLEOTIDE SEQUENCE [LARGE SCALE GENOMIC DNA]</scope>
    <source>
        <strain evidence="1 2">DSM 16268</strain>
    </source>
</reference>
<keyword evidence="2" id="KW-1185">Reference proteome</keyword>
<accession>A0A7W9FMT5</accession>
<evidence type="ECO:0008006" key="3">
    <source>
        <dbReference type="Google" id="ProtNLM"/>
    </source>
</evidence>
<dbReference type="EMBL" id="JACHOO010000005">
    <property type="protein sequence ID" value="MBB5753595.1"/>
    <property type="molecule type" value="Genomic_DNA"/>
</dbReference>
<dbReference type="AlphaFoldDB" id="A0A7W9FMT5"/>
<protein>
    <recommendedName>
        <fullName evidence="3">HTH HARE-type domain-containing protein</fullName>
    </recommendedName>
</protein>
<comment type="caution">
    <text evidence="1">The sequence shown here is derived from an EMBL/GenBank/DDBJ whole genome shotgun (WGS) entry which is preliminary data.</text>
</comment>
<organism evidence="1 2">
    <name type="scientific">Prosthecomicrobium pneumaticum</name>
    <dbReference type="NCBI Taxonomy" id="81895"/>
    <lineage>
        <taxon>Bacteria</taxon>
        <taxon>Pseudomonadati</taxon>
        <taxon>Pseudomonadota</taxon>
        <taxon>Alphaproteobacteria</taxon>
        <taxon>Hyphomicrobiales</taxon>
        <taxon>Kaistiaceae</taxon>
        <taxon>Prosthecomicrobium</taxon>
    </lineage>
</organism>